<sequence length="91" mass="10362">MQISDGIFVEGMEKTLLDVIKFIDIFFINVKTAMKLVKVFKIQICKAFPSPWSFRSAVTKQQAIDDIPKKIQRDLSSLTYCHFTNSGNGET</sequence>
<name>A0AAV4IZ11_9GAST</name>
<protein>
    <submittedName>
        <fullName evidence="1">Uncharacterized protein</fullName>
    </submittedName>
</protein>
<reference evidence="1 2" key="1">
    <citation type="journal article" date="2021" name="Elife">
        <title>Chloroplast acquisition without the gene transfer in kleptoplastic sea slugs, Plakobranchus ocellatus.</title>
        <authorList>
            <person name="Maeda T."/>
            <person name="Takahashi S."/>
            <person name="Yoshida T."/>
            <person name="Shimamura S."/>
            <person name="Takaki Y."/>
            <person name="Nagai Y."/>
            <person name="Toyoda A."/>
            <person name="Suzuki Y."/>
            <person name="Arimoto A."/>
            <person name="Ishii H."/>
            <person name="Satoh N."/>
            <person name="Nishiyama T."/>
            <person name="Hasebe M."/>
            <person name="Maruyama T."/>
            <person name="Minagawa J."/>
            <person name="Obokata J."/>
            <person name="Shigenobu S."/>
        </authorList>
    </citation>
    <scope>NUCLEOTIDE SEQUENCE [LARGE SCALE GENOMIC DNA]</scope>
</reference>
<proteinExistence type="predicted"/>
<dbReference type="Proteomes" id="UP000762676">
    <property type="component" value="Unassembled WGS sequence"/>
</dbReference>
<dbReference type="EMBL" id="BMAT01013585">
    <property type="protein sequence ID" value="GFS15764.1"/>
    <property type="molecule type" value="Genomic_DNA"/>
</dbReference>
<dbReference type="AlphaFoldDB" id="A0AAV4IZ11"/>
<comment type="caution">
    <text evidence="1">The sequence shown here is derived from an EMBL/GenBank/DDBJ whole genome shotgun (WGS) entry which is preliminary data.</text>
</comment>
<keyword evidence="2" id="KW-1185">Reference proteome</keyword>
<accession>A0AAV4IZ11</accession>
<evidence type="ECO:0000313" key="2">
    <source>
        <dbReference type="Proteomes" id="UP000762676"/>
    </source>
</evidence>
<gene>
    <name evidence="1" type="ORF">ElyMa_006779100</name>
</gene>
<organism evidence="1 2">
    <name type="scientific">Elysia marginata</name>
    <dbReference type="NCBI Taxonomy" id="1093978"/>
    <lineage>
        <taxon>Eukaryota</taxon>
        <taxon>Metazoa</taxon>
        <taxon>Spiralia</taxon>
        <taxon>Lophotrochozoa</taxon>
        <taxon>Mollusca</taxon>
        <taxon>Gastropoda</taxon>
        <taxon>Heterobranchia</taxon>
        <taxon>Euthyneura</taxon>
        <taxon>Panpulmonata</taxon>
        <taxon>Sacoglossa</taxon>
        <taxon>Placobranchoidea</taxon>
        <taxon>Plakobranchidae</taxon>
        <taxon>Elysia</taxon>
    </lineage>
</organism>
<evidence type="ECO:0000313" key="1">
    <source>
        <dbReference type="EMBL" id="GFS15764.1"/>
    </source>
</evidence>